<feature type="domain" description="Mannose-1-phosphate guanyltransferase C-terminal" evidence="3">
    <location>
        <begin position="272"/>
        <end position="358"/>
    </location>
</feature>
<dbReference type="GO" id="GO:0016740">
    <property type="term" value="F:transferase activity"/>
    <property type="evidence" value="ECO:0007669"/>
    <property type="project" value="UniProtKB-KW"/>
</dbReference>
<accession>A0A650CQD2</accession>
<dbReference type="RefSeq" id="WP_156007326.1">
    <property type="nucleotide sequence ID" value="NZ_CP045483.1"/>
</dbReference>
<dbReference type="InterPro" id="IPR056729">
    <property type="entry name" value="GMPPB_C"/>
</dbReference>
<reference evidence="4 5" key="1">
    <citation type="submission" date="2019-10" db="EMBL/GenBank/DDBJ databases">
        <title>Genome Sequences from Six Type Strain Members of the Archaeal Family Sulfolobaceae: Acidianus ambivalens, Acidianus infernus, Metallosphaera prunae, Stygiolobus azoricus, Sulfolobus metallicus, and Sulfurisphaera ohwakuensis.</title>
        <authorList>
            <person name="Counts J.A."/>
            <person name="Kelly R.M."/>
        </authorList>
    </citation>
    <scope>NUCLEOTIDE SEQUENCE [LARGE SCALE GENOMIC DNA]</scope>
    <source>
        <strain evidence="4 5">FC6</strain>
    </source>
</reference>
<dbReference type="Gene3D" id="3.90.550.10">
    <property type="entry name" value="Spore Coat Polysaccharide Biosynthesis Protein SpsA, Chain A"/>
    <property type="match status" value="1"/>
</dbReference>
<dbReference type="OrthoDB" id="15372at2157"/>
<dbReference type="CDD" id="cd04181">
    <property type="entry name" value="NTP_transferase"/>
    <property type="match status" value="1"/>
</dbReference>
<keyword evidence="4" id="KW-0808">Transferase</keyword>
<dbReference type="InterPro" id="IPR050486">
    <property type="entry name" value="Mannose-1P_guanyltransferase"/>
</dbReference>
<dbReference type="AlphaFoldDB" id="A0A650CQD2"/>
<evidence type="ECO:0000313" key="5">
    <source>
        <dbReference type="Proteomes" id="UP000423396"/>
    </source>
</evidence>
<organism evidence="4 5">
    <name type="scientific">Stygiolobus azoricus</name>
    <dbReference type="NCBI Taxonomy" id="41675"/>
    <lineage>
        <taxon>Archaea</taxon>
        <taxon>Thermoproteota</taxon>
        <taxon>Thermoprotei</taxon>
        <taxon>Sulfolobales</taxon>
        <taxon>Sulfolobaceae</taxon>
        <taxon>Stygiolobus</taxon>
    </lineage>
</organism>
<dbReference type="InterPro" id="IPR005835">
    <property type="entry name" value="NTP_transferase_dom"/>
</dbReference>
<evidence type="ECO:0000259" key="3">
    <source>
        <dbReference type="Pfam" id="PF25087"/>
    </source>
</evidence>
<dbReference type="Pfam" id="PF00483">
    <property type="entry name" value="NTP_transferase"/>
    <property type="match status" value="1"/>
</dbReference>
<evidence type="ECO:0000256" key="1">
    <source>
        <dbReference type="ARBA" id="ARBA00007274"/>
    </source>
</evidence>
<gene>
    <name evidence="4" type="ORF">D1868_08295</name>
</gene>
<evidence type="ECO:0000259" key="2">
    <source>
        <dbReference type="Pfam" id="PF00483"/>
    </source>
</evidence>
<comment type="similarity">
    <text evidence="1">Belongs to the transferase hexapeptide repeat family.</text>
</comment>
<dbReference type="EMBL" id="CP045483">
    <property type="protein sequence ID" value="QGR19983.1"/>
    <property type="molecule type" value="Genomic_DNA"/>
</dbReference>
<dbReference type="PANTHER" id="PTHR22572">
    <property type="entry name" value="SUGAR-1-PHOSPHATE GUANYL TRANSFERASE"/>
    <property type="match status" value="1"/>
</dbReference>
<proteinExistence type="inferred from homology"/>
<keyword evidence="5" id="KW-1185">Reference proteome</keyword>
<dbReference type="Proteomes" id="UP000423396">
    <property type="component" value="Chromosome"/>
</dbReference>
<dbReference type="InterPro" id="IPR029044">
    <property type="entry name" value="Nucleotide-diphossugar_trans"/>
</dbReference>
<name>A0A650CQD2_9CREN</name>
<dbReference type="KEGG" id="sazo:D1868_08295"/>
<dbReference type="GeneID" id="42799063"/>
<dbReference type="Pfam" id="PF25087">
    <property type="entry name" value="GMPPB_C"/>
    <property type="match status" value="1"/>
</dbReference>
<dbReference type="Gene3D" id="2.160.10.10">
    <property type="entry name" value="Hexapeptide repeat proteins"/>
    <property type="match status" value="1"/>
</dbReference>
<evidence type="ECO:0000313" key="4">
    <source>
        <dbReference type="EMBL" id="QGR19983.1"/>
    </source>
</evidence>
<dbReference type="SUPFAM" id="SSF53448">
    <property type="entry name" value="Nucleotide-diphospho-sugar transferases"/>
    <property type="match status" value="1"/>
</dbReference>
<sequence length="363" mass="40609">MVSAIVLAGGYATRLRPLSLTKPKALLPILDKPLIDYILDALESSQVDNVYLSLRVMADKILEHVKATNRNVIPIVEKERLGDAGPLRMISRQYELSEDVIVVYGDIYNEVDYKRLIEFHQSKGCDATIVGTQVEDPKRYGVLVVDDYKLVQITEKPKIPVSNLINAGIYVFKKKLFDKIDGLENGNRISIARDFLPRLISSGTCIAVYPYKGLWMDIGIPSDYMRINLELLALKFPKGYVSENAKVSEKAELKPPFYIGNEVIVNDDSVIRNSIIGSRGKIGKGDYIEESILMQEANIGDFTVIAESILGDSVTVGKWNRVESSILADEVLTYDNILINKHTKILPNKEVSESIYEIGNIIL</sequence>
<protein>
    <submittedName>
        <fullName evidence="4">NTP transferase domain-containing protein</fullName>
    </submittedName>
</protein>
<feature type="domain" description="Nucleotidyl transferase" evidence="2">
    <location>
        <begin position="4"/>
        <end position="231"/>
    </location>
</feature>